<evidence type="ECO:0000313" key="3">
    <source>
        <dbReference type="Proteomes" id="UP000295604"/>
    </source>
</evidence>
<feature type="region of interest" description="Disordered" evidence="1">
    <location>
        <begin position="1"/>
        <end position="68"/>
    </location>
</feature>
<organism evidence="2 3">
    <name type="scientific">Colletotrichum sidae</name>
    <dbReference type="NCBI Taxonomy" id="1347389"/>
    <lineage>
        <taxon>Eukaryota</taxon>
        <taxon>Fungi</taxon>
        <taxon>Dikarya</taxon>
        <taxon>Ascomycota</taxon>
        <taxon>Pezizomycotina</taxon>
        <taxon>Sordariomycetes</taxon>
        <taxon>Hypocreomycetidae</taxon>
        <taxon>Glomerellales</taxon>
        <taxon>Glomerellaceae</taxon>
        <taxon>Colletotrichum</taxon>
        <taxon>Colletotrichum orbiculare species complex</taxon>
    </lineage>
</organism>
<evidence type="ECO:0000256" key="1">
    <source>
        <dbReference type="SAM" id="MobiDB-lite"/>
    </source>
</evidence>
<keyword evidence="3" id="KW-1185">Reference proteome</keyword>
<feature type="compositionally biased region" description="Basic and acidic residues" evidence="1">
    <location>
        <begin position="8"/>
        <end position="23"/>
    </location>
</feature>
<evidence type="ECO:0000313" key="2">
    <source>
        <dbReference type="EMBL" id="TEA13331.1"/>
    </source>
</evidence>
<dbReference type="EMBL" id="QAPF01000204">
    <property type="protein sequence ID" value="TEA13331.1"/>
    <property type="molecule type" value="Genomic_DNA"/>
</dbReference>
<reference evidence="2 3" key="1">
    <citation type="submission" date="2018-11" db="EMBL/GenBank/DDBJ databases">
        <title>Genome sequence and assembly of Colletotrichum sidae.</title>
        <authorList>
            <person name="Gan P."/>
            <person name="Shirasu K."/>
        </authorList>
    </citation>
    <scope>NUCLEOTIDE SEQUENCE [LARGE SCALE GENOMIC DNA]</scope>
    <source>
        <strain evidence="2 3">CBS 518.97</strain>
    </source>
</reference>
<dbReference type="Proteomes" id="UP000295604">
    <property type="component" value="Unassembled WGS sequence"/>
</dbReference>
<dbReference type="AlphaFoldDB" id="A0A4R8T7P2"/>
<proteinExistence type="predicted"/>
<protein>
    <submittedName>
        <fullName evidence="2">Uncharacterized protein</fullName>
    </submittedName>
</protein>
<name>A0A4R8T7P2_9PEZI</name>
<accession>A0A4R8T7P2</accession>
<sequence>MPTSHWSSFDERISTPSHRKDFSELATSGDNRNALPDRHAMGLFPATRTRQTGWQGLGHSKGEGDHGINIELTGAMSFGDTKQAKQPLADHTQWQGPVVLRACSAIKMASAL</sequence>
<comment type="caution">
    <text evidence="2">The sequence shown here is derived from an EMBL/GenBank/DDBJ whole genome shotgun (WGS) entry which is preliminary data.</text>
</comment>
<gene>
    <name evidence="2" type="ORF">C8034_v004554</name>
</gene>